<dbReference type="PANTHER" id="PTHR12136">
    <property type="entry name" value="ENHANCED DISEASE RESISTANCE-RELATED"/>
    <property type="match status" value="1"/>
</dbReference>
<dbReference type="PROSITE" id="PS50848">
    <property type="entry name" value="START"/>
    <property type="match status" value="1"/>
</dbReference>
<gene>
    <name evidence="3" type="ORF">WJX72_005371</name>
</gene>
<dbReference type="AlphaFoldDB" id="A0AAW1QQN9"/>
<accession>A0AAW1QQN9</accession>
<sequence>MVRDRHTSTLWALAAGRYEKKRLYHFTVSWPKNSHYSRDDLTLAWEEEELALRWREAFKGAILDLKSEHALETPRSTFTEASEGLDQSKASVGERRRSESGDASFHASLPRPEEDNGVSWQPPKRKWANFRHVNGVAVYQEAEGPDGQGGAFMVSAVVRSHPRAAFKALMDGDAMDMPFQLNACVLESLDQQSRIIKGNLEPTGLLSKVCAAREVVVQQTWREDDDGTFIVLMRSTKHRKAREPSAGWLGYQPIRAQVAAAGFTIAPLRPRFLSSSGSSNECLVTMVLKLDLGGWLSEASRVGWLLAPLAKRAVNSFLEPMLMSVISLRDKVEQERFVVKPFSMGQQTDPDQYEKPAARADSWVPPSKTFTLGSRKLTSLLGSQRLSGEDSGPASEPLTTTSAAGPSVAAAIVAEGSIGDARFASGTLDPKYWSCPGAAGYKVRGVNYLKDKKKADAEEPVFGLASVDLVDTDAPTFHIAQHLPSIRNSKAPFTFVVQLMVPGPPYLSLTMAWAADHDPCMSGKPQTPNTAGSVNSTEVDSDDELGRAPFDLCLARFLAGDDAASEARRHRTFKLIPSVVKGSWVIKQSVGNTPVLLGRKLTTRYFRGPGYFEVDVDVGSSRAASSVVGLVSGATTSLVIDMAILLEGHTADELPEFLLGTVRFAHLDLKEAAFLDTERGKIHPKGT</sequence>
<dbReference type="Pfam" id="PF07059">
    <property type="entry name" value="EDR2_C"/>
    <property type="match status" value="1"/>
</dbReference>
<organism evidence="3 4">
    <name type="scientific">[Myrmecia] bisecta</name>
    <dbReference type="NCBI Taxonomy" id="41462"/>
    <lineage>
        <taxon>Eukaryota</taxon>
        <taxon>Viridiplantae</taxon>
        <taxon>Chlorophyta</taxon>
        <taxon>core chlorophytes</taxon>
        <taxon>Trebouxiophyceae</taxon>
        <taxon>Trebouxiales</taxon>
        <taxon>Trebouxiaceae</taxon>
        <taxon>Myrmecia</taxon>
    </lineage>
</organism>
<proteinExistence type="predicted"/>
<dbReference type="EMBL" id="JALJOR010000002">
    <property type="protein sequence ID" value="KAK9823769.1"/>
    <property type="molecule type" value="Genomic_DNA"/>
</dbReference>
<feature type="region of interest" description="Disordered" evidence="1">
    <location>
        <begin position="383"/>
        <end position="402"/>
    </location>
</feature>
<dbReference type="PANTHER" id="PTHR12136:SF41">
    <property type="entry name" value="PLECKSTRIN HOMOLOGY (PH) AND LIPID-BINDING START DOMAINS-CONTAINING PROTEIN"/>
    <property type="match status" value="1"/>
</dbReference>
<dbReference type="InterPro" id="IPR023393">
    <property type="entry name" value="START-like_dom_sf"/>
</dbReference>
<protein>
    <recommendedName>
        <fullName evidence="2">START domain-containing protein</fullName>
    </recommendedName>
</protein>
<keyword evidence="4" id="KW-1185">Reference proteome</keyword>
<evidence type="ECO:0000313" key="4">
    <source>
        <dbReference type="Proteomes" id="UP001489004"/>
    </source>
</evidence>
<dbReference type="GO" id="GO:0008289">
    <property type="term" value="F:lipid binding"/>
    <property type="evidence" value="ECO:0007669"/>
    <property type="project" value="InterPro"/>
</dbReference>
<name>A0AAW1QQN9_9CHLO</name>
<evidence type="ECO:0000313" key="3">
    <source>
        <dbReference type="EMBL" id="KAK9823769.1"/>
    </source>
</evidence>
<feature type="domain" description="START" evidence="2">
    <location>
        <begin position="120"/>
        <end position="318"/>
    </location>
</feature>
<dbReference type="InterPro" id="IPR009769">
    <property type="entry name" value="EDR2_C"/>
</dbReference>
<feature type="region of interest" description="Disordered" evidence="1">
    <location>
        <begin position="74"/>
        <end position="123"/>
    </location>
</feature>
<dbReference type="InterPro" id="IPR045096">
    <property type="entry name" value="EDR2-like"/>
</dbReference>
<dbReference type="Proteomes" id="UP001489004">
    <property type="component" value="Unassembled WGS sequence"/>
</dbReference>
<reference evidence="3 4" key="1">
    <citation type="journal article" date="2024" name="Nat. Commun.">
        <title>Phylogenomics reveals the evolutionary origins of lichenization in chlorophyte algae.</title>
        <authorList>
            <person name="Puginier C."/>
            <person name="Libourel C."/>
            <person name="Otte J."/>
            <person name="Skaloud P."/>
            <person name="Haon M."/>
            <person name="Grisel S."/>
            <person name="Petersen M."/>
            <person name="Berrin J.G."/>
            <person name="Delaux P.M."/>
            <person name="Dal Grande F."/>
            <person name="Keller J."/>
        </authorList>
    </citation>
    <scope>NUCLEOTIDE SEQUENCE [LARGE SCALE GENOMIC DNA]</scope>
    <source>
        <strain evidence="3 4">SAG 2043</strain>
    </source>
</reference>
<evidence type="ECO:0000256" key="1">
    <source>
        <dbReference type="SAM" id="MobiDB-lite"/>
    </source>
</evidence>
<evidence type="ECO:0000259" key="2">
    <source>
        <dbReference type="PROSITE" id="PS50848"/>
    </source>
</evidence>
<feature type="region of interest" description="Disordered" evidence="1">
    <location>
        <begin position="522"/>
        <end position="543"/>
    </location>
</feature>
<dbReference type="InterPro" id="IPR002913">
    <property type="entry name" value="START_lipid-bd_dom"/>
</dbReference>
<feature type="compositionally biased region" description="Polar residues" evidence="1">
    <location>
        <begin position="524"/>
        <end position="538"/>
    </location>
</feature>
<dbReference type="Gene3D" id="3.30.530.20">
    <property type="match status" value="1"/>
</dbReference>
<dbReference type="Pfam" id="PF01852">
    <property type="entry name" value="START"/>
    <property type="match status" value="1"/>
</dbReference>
<comment type="caution">
    <text evidence="3">The sequence shown here is derived from an EMBL/GenBank/DDBJ whole genome shotgun (WGS) entry which is preliminary data.</text>
</comment>
<dbReference type="SUPFAM" id="SSF55961">
    <property type="entry name" value="Bet v1-like"/>
    <property type="match status" value="1"/>
</dbReference>